<dbReference type="PROSITE" id="PS51257">
    <property type="entry name" value="PROKAR_LIPOPROTEIN"/>
    <property type="match status" value="1"/>
</dbReference>
<accession>A0A8S5R8M6</accession>
<reference evidence="1" key="1">
    <citation type="journal article" date="2021" name="Proc. Natl. Acad. Sci. U.S.A.">
        <title>A Catalog of Tens of Thousands of Viruses from Human Metagenomes Reveals Hidden Associations with Chronic Diseases.</title>
        <authorList>
            <person name="Tisza M.J."/>
            <person name="Buck C.B."/>
        </authorList>
    </citation>
    <scope>NUCLEOTIDE SEQUENCE</scope>
    <source>
        <strain evidence="1">Ct1Uu26</strain>
    </source>
</reference>
<proteinExistence type="predicted"/>
<protein>
    <submittedName>
        <fullName evidence="1">Uncharacterized protein</fullName>
    </submittedName>
</protein>
<name>A0A8S5R8M6_9VIRU</name>
<dbReference type="EMBL" id="BK015840">
    <property type="protein sequence ID" value="DAE27490.1"/>
    <property type="molecule type" value="Genomic_DNA"/>
</dbReference>
<evidence type="ECO:0000313" key="1">
    <source>
        <dbReference type="EMBL" id="DAE27490.1"/>
    </source>
</evidence>
<sequence length="49" mass="5520">MRFPSDFSMALLIFEYLSLIIFSSSLAASSACFIISSFDFHSRAANFFL</sequence>
<organism evidence="1">
    <name type="scientific">virus sp. ct1Uu26</name>
    <dbReference type="NCBI Taxonomy" id="2826789"/>
    <lineage>
        <taxon>Viruses</taxon>
    </lineage>
</organism>